<dbReference type="EMBL" id="BMUL01000028">
    <property type="protein sequence ID" value="GHB10817.1"/>
    <property type="molecule type" value="Genomic_DNA"/>
</dbReference>
<evidence type="ECO:0000256" key="1">
    <source>
        <dbReference type="ARBA" id="ARBA00022741"/>
    </source>
</evidence>
<dbReference type="GO" id="GO:0016887">
    <property type="term" value="F:ATP hydrolysis activity"/>
    <property type="evidence" value="ECO:0007669"/>
    <property type="project" value="InterPro"/>
</dbReference>
<dbReference type="PROSITE" id="PS50893">
    <property type="entry name" value="ABC_TRANSPORTER_2"/>
    <property type="match status" value="1"/>
</dbReference>
<sequence>MNDDTPVLAAHDAEVVLDGTVLLAPTTLAVPPGEFRCLTGGNGTGKTTLLRAFQGTRRPTGGTVLVRGEPADPARPRHRRLVAALVDPVPLARDLTVREQTTLVAASWYGTTAATADRAEETLDRLGLTALGARFPGRLSAGQLQLLHLALTLVRPADALLLDEPERHLDADRVALLADLLAARARQGAALLVATHEPALTRACDAVTELG</sequence>
<dbReference type="InterPro" id="IPR027417">
    <property type="entry name" value="P-loop_NTPase"/>
</dbReference>
<proteinExistence type="predicted"/>
<name>A0A918T825_9ACTN</name>
<feature type="domain" description="ABC transporter" evidence="3">
    <location>
        <begin position="8"/>
        <end position="211"/>
    </location>
</feature>
<dbReference type="PANTHER" id="PTHR43158:SF2">
    <property type="entry name" value="SKFA PEPTIDE EXPORT ATP-BINDING PROTEIN SKFE"/>
    <property type="match status" value="1"/>
</dbReference>
<dbReference type="AlphaFoldDB" id="A0A918T825"/>
<evidence type="ECO:0000313" key="5">
    <source>
        <dbReference type="Proteomes" id="UP000644020"/>
    </source>
</evidence>
<reference evidence="4" key="2">
    <citation type="submission" date="2020-09" db="EMBL/GenBank/DDBJ databases">
        <authorList>
            <person name="Sun Q."/>
            <person name="Ohkuma M."/>
        </authorList>
    </citation>
    <scope>NUCLEOTIDE SEQUENCE</scope>
    <source>
        <strain evidence="4">JCM 4518</strain>
    </source>
</reference>
<protein>
    <submittedName>
        <fullName evidence="4">Multidrug ABC transporter ATP-binding protein</fullName>
    </submittedName>
</protein>
<organism evidence="4 5">
    <name type="scientific">Streptomyces termitum</name>
    <dbReference type="NCBI Taxonomy" id="67368"/>
    <lineage>
        <taxon>Bacteria</taxon>
        <taxon>Bacillati</taxon>
        <taxon>Actinomycetota</taxon>
        <taxon>Actinomycetes</taxon>
        <taxon>Kitasatosporales</taxon>
        <taxon>Streptomycetaceae</taxon>
        <taxon>Streptomyces</taxon>
    </lineage>
</organism>
<dbReference type="InterPro" id="IPR003593">
    <property type="entry name" value="AAA+_ATPase"/>
</dbReference>
<keyword evidence="5" id="KW-1185">Reference proteome</keyword>
<reference evidence="4" key="1">
    <citation type="journal article" date="2014" name="Int. J. Syst. Evol. Microbiol.">
        <title>Complete genome sequence of Corynebacterium casei LMG S-19264T (=DSM 44701T), isolated from a smear-ripened cheese.</title>
        <authorList>
            <consortium name="US DOE Joint Genome Institute (JGI-PGF)"/>
            <person name="Walter F."/>
            <person name="Albersmeier A."/>
            <person name="Kalinowski J."/>
            <person name="Ruckert C."/>
        </authorList>
    </citation>
    <scope>NUCLEOTIDE SEQUENCE</scope>
    <source>
        <strain evidence="4">JCM 4518</strain>
    </source>
</reference>
<dbReference type="GO" id="GO:0005524">
    <property type="term" value="F:ATP binding"/>
    <property type="evidence" value="ECO:0007669"/>
    <property type="project" value="UniProtKB-KW"/>
</dbReference>
<keyword evidence="1" id="KW-0547">Nucleotide-binding</keyword>
<dbReference type="InterPro" id="IPR003439">
    <property type="entry name" value="ABC_transporter-like_ATP-bd"/>
</dbReference>
<gene>
    <name evidence="4" type="ORF">GCM10010305_61990</name>
</gene>
<evidence type="ECO:0000259" key="3">
    <source>
        <dbReference type="PROSITE" id="PS50893"/>
    </source>
</evidence>
<dbReference type="Pfam" id="PF00005">
    <property type="entry name" value="ABC_tran"/>
    <property type="match status" value="1"/>
</dbReference>
<evidence type="ECO:0000313" key="4">
    <source>
        <dbReference type="EMBL" id="GHB10817.1"/>
    </source>
</evidence>
<dbReference type="PANTHER" id="PTHR43158">
    <property type="entry name" value="SKFA PEPTIDE EXPORT ATP-BINDING PROTEIN SKFE"/>
    <property type="match status" value="1"/>
</dbReference>
<dbReference type="SMART" id="SM00382">
    <property type="entry name" value="AAA"/>
    <property type="match status" value="1"/>
</dbReference>
<accession>A0A918T825</accession>
<dbReference type="Proteomes" id="UP000644020">
    <property type="component" value="Unassembled WGS sequence"/>
</dbReference>
<dbReference type="SUPFAM" id="SSF52540">
    <property type="entry name" value="P-loop containing nucleoside triphosphate hydrolases"/>
    <property type="match status" value="1"/>
</dbReference>
<comment type="caution">
    <text evidence="4">The sequence shown here is derived from an EMBL/GenBank/DDBJ whole genome shotgun (WGS) entry which is preliminary data.</text>
</comment>
<keyword evidence="2 4" id="KW-0067">ATP-binding</keyword>
<evidence type="ECO:0000256" key="2">
    <source>
        <dbReference type="ARBA" id="ARBA00022840"/>
    </source>
</evidence>
<dbReference type="RefSeq" id="WP_189983504.1">
    <property type="nucleotide sequence ID" value="NZ_BMUL01000028.1"/>
</dbReference>
<dbReference type="Gene3D" id="3.40.50.300">
    <property type="entry name" value="P-loop containing nucleotide triphosphate hydrolases"/>
    <property type="match status" value="1"/>
</dbReference>